<dbReference type="AlphaFoldDB" id="A0A7K1FQ35"/>
<accession>A0A7K1FQ35</accession>
<organism evidence="1 2">
    <name type="scientific">Nakamurella alba</name>
    <dbReference type="NCBI Taxonomy" id="2665158"/>
    <lineage>
        <taxon>Bacteria</taxon>
        <taxon>Bacillati</taxon>
        <taxon>Actinomycetota</taxon>
        <taxon>Actinomycetes</taxon>
        <taxon>Nakamurellales</taxon>
        <taxon>Nakamurellaceae</taxon>
        <taxon>Nakamurella</taxon>
    </lineage>
</organism>
<comment type="caution">
    <text evidence="1">The sequence shown here is derived from an EMBL/GenBank/DDBJ whole genome shotgun (WGS) entry which is preliminary data.</text>
</comment>
<reference evidence="1 2" key="1">
    <citation type="submission" date="2019-11" db="EMBL/GenBank/DDBJ databases">
        <authorList>
            <person name="Jiang L.-Q."/>
        </authorList>
    </citation>
    <scope>NUCLEOTIDE SEQUENCE [LARGE SCALE GENOMIC DNA]</scope>
    <source>
        <strain evidence="1 2">YIM 132087</strain>
    </source>
</reference>
<name>A0A7K1FQ35_9ACTN</name>
<dbReference type="Proteomes" id="UP000460221">
    <property type="component" value="Unassembled WGS sequence"/>
</dbReference>
<dbReference type="RefSeq" id="WP_154769468.1">
    <property type="nucleotide sequence ID" value="NZ_WLYK01000006.1"/>
</dbReference>
<protein>
    <submittedName>
        <fullName evidence="1">Uncharacterized protein</fullName>
    </submittedName>
</protein>
<evidence type="ECO:0000313" key="1">
    <source>
        <dbReference type="EMBL" id="MTD15469.1"/>
    </source>
</evidence>
<dbReference type="EMBL" id="WLYK01000006">
    <property type="protein sequence ID" value="MTD15469.1"/>
    <property type="molecule type" value="Genomic_DNA"/>
</dbReference>
<sequence length="275" mass="28277">MSGDWMDAFPVPPVPGPADRLVPALIPTAALLCSYLGSNMTSNSGLPLTDSVDLAGALDELVDELRWIPARAPGETKACSAAGGPQTNYLLALEYDGAPTVWVSSAEDPNSCVGVGNGTFSSDVNLGPRMTQVMKTGAWPAAVPEPGSERCTAGGGRFGQQEKMVPAGVVSAEICRTEGEELDRVEITDGVDDLVDALNALPTIPSESGCVGTEAPADGGRPTPVMYSLVFHYAEGPAVPVRVIVDCDPAIDNDSLAARDASTVIPVLDALLAAG</sequence>
<evidence type="ECO:0000313" key="2">
    <source>
        <dbReference type="Proteomes" id="UP000460221"/>
    </source>
</evidence>
<keyword evidence="2" id="KW-1185">Reference proteome</keyword>
<proteinExistence type="predicted"/>
<gene>
    <name evidence="1" type="ORF">GIS00_16155</name>
</gene>